<evidence type="ECO:0000259" key="1">
    <source>
        <dbReference type="Pfam" id="PF08241"/>
    </source>
</evidence>
<dbReference type="Proteomes" id="UP000004816">
    <property type="component" value="Unassembled WGS sequence"/>
</dbReference>
<feature type="domain" description="Methyltransferase type 11" evidence="1">
    <location>
        <begin position="41"/>
        <end position="136"/>
    </location>
</feature>
<dbReference type="InterPro" id="IPR029063">
    <property type="entry name" value="SAM-dependent_MTases_sf"/>
</dbReference>
<dbReference type="Gene3D" id="3.40.50.150">
    <property type="entry name" value="Vaccinia Virus protein VP39"/>
    <property type="match status" value="1"/>
</dbReference>
<gene>
    <name evidence="2" type="ORF">HMPREF9336_02940</name>
</gene>
<dbReference type="PANTHER" id="PTHR45036:SF1">
    <property type="entry name" value="METHYLTRANSFERASE LIKE 7A"/>
    <property type="match status" value="1"/>
</dbReference>
<proteinExistence type="predicted"/>
<dbReference type="RefSeq" id="WP_007471594.1">
    <property type="nucleotide sequence ID" value="NZ_KI391953.1"/>
</dbReference>
<reference evidence="2 3" key="1">
    <citation type="journal article" date="2011" name="Stand. Genomic Sci.">
        <title>High quality draft genome sequence of Segniliparus rugosus CDC 945(T)= (ATCC BAA-974(T)).</title>
        <authorList>
            <person name="Earl A.M."/>
            <person name="Desjardins C.A."/>
            <person name="Fitzgerald M.G."/>
            <person name="Arachchi H.M."/>
            <person name="Zeng Q."/>
            <person name="Mehta T."/>
            <person name="Griggs A."/>
            <person name="Birren B.W."/>
            <person name="Toney N.C."/>
            <person name="Carr J."/>
            <person name="Posey J."/>
            <person name="Butler W.R."/>
        </authorList>
    </citation>
    <scope>NUCLEOTIDE SEQUENCE [LARGE SCALE GENOMIC DNA]</scope>
    <source>
        <strain evidence="3">ATCC BAA-974 / DSM 45345 / CCUG 50838 / CIP 108380 / JCM 13579 / CDC 945</strain>
    </source>
</reference>
<dbReference type="EMBL" id="ACZI02000001">
    <property type="protein sequence ID" value="EFV12207.1"/>
    <property type="molecule type" value="Genomic_DNA"/>
</dbReference>
<dbReference type="Pfam" id="PF08241">
    <property type="entry name" value="Methyltransf_11"/>
    <property type="match status" value="1"/>
</dbReference>
<organism evidence="2 3">
    <name type="scientific">Segniliparus rugosus (strain ATCC BAA-974 / DSM 45345 / CCUG 50838 / CIP 108380 / JCM 13579 / CDC 945)</name>
    <dbReference type="NCBI Taxonomy" id="679197"/>
    <lineage>
        <taxon>Bacteria</taxon>
        <taxon>Bacillati</taxon>
        <taxon>Actinomycetota</taxon>
        <taxon>Actinomycetes</taxon>
        <taxon>Mycobacteriales</taxon>
        <taxon>Segniliparaceae</taxon>
        <taxon>Segniliparus</taxon>
    </lineage>
</organism>
<dbReference type="OrthoDB" id="65624at2"/>
<dbReference type="CDD" id="cd02440">
    <property type="entry name" value="AdoMet_MTases"/>
    <property type="match status" value="1"/>
</dbReference>
<dbReference type="PANTHER" id="PTHR45036">
    <property type="entry name" value="METHYLTRANSFERASE LIKE 7B"/>
    <property type="match status" value="1"/>
</dbReference>
<dbReference type="AlphaFoldDB" id="E5XTW8"/>
<dbReference type="InterPro" id="IPR052356">
    <property type="entry name" value="Thiol_S-MT"/>
</dbReference>
<comment type="caution">
    <text evidence="2">The sequence shown here is derived from an EMBL/GenBank/DDBJ whole genome shotgun (WGS) entry which is preliminary data.</text>
</comment>
<dbReference type="GO" id="GO:0008757">
    <property type="term" value="F:S-adenosylmethionine-dependent methyltransferase activity"/>
    <property type="evidence" value="ECO:0007669"/>
    <property type="project" value="InterPro"/>
</dbReference>
<evidence type="ECO:0000313" key="3">
    <source>
        <dbReference type="Proteomes" id="UP000004816"/>
    </source>
</evidence>
<dbReference type="InterPro" id="IPR013216">
    <property type="entry name" value="Methyltransf_11"/>
</dbReference>
<protein>
    <recommendedName>
        <fullName evidence="1">Methyltransferase type 11 domain-containing protein</fullName>
    </recommendedName>
</protein>
<accession>E5XTW8</accession>
<name>E5XTW8_SEGRC</name>
<dbReference type="eggNOG" id="COG2227">
    <property type="taxonomic scope" value="Bacteria"/>
</dbReference>
<dbReference type="HOGENOM" id="CLU_037990_7_4_11"/>
<evidence type="ECO:0000313" key="2">
    <source>
        <dbReference type="EMBL" id="EFV12207.1"/>
    </source>
</evidence>
<dbReference type="SUPFAM" id="SSF53335">
    <property type="entry name" value="S-adenosyl-L-methionine-dependent methyltransferases"/>
    <property type="match status" value="1"/>
</dbReference>
<dbReference type="STRING" id="679197.HMPREF9336_02940"/>
<sequence length="212" mass="22391">MPGEAPASLFARLWPAIVRREPKALRRLRVENLAGLAGAVLEVGAGTGTNFPLYPSTVRRVVAVEPEPSLRALAEQAAAAAPVQIEVRDGAFEDLSPLAPEKFDAVVASLVLCSVPEAEHALAQAFSALRPGGELRFVEHVAAAGALGTLQRAADATFWPRLFGNCHTHRDTVGAIRRAGFAVDRSRLVRVTPAWLPNPAGSMAVGRAVKPA</sequence>
<keyword evidence="3" id="KW-1185">Reference proteome</keyword>